<evidence type="ECO:0008006" key="3">
    <source>
        <dbReference type="Google" id="ProtNLM"/>
    </source>
</evidence>
<organism evidence="1 2">
    <name type="scientific">Linnemannia gamsii</name>
    <dbReference type="NCBI Taxonomy" id="64522"/>
    <lineage>
        <taxon>Eukaryota</taxon>
        <taxon>Fungi</taxon>
        <taxon>Fungi incertae sedis</taxon>
        <taxon>Mucoromycota</taxon>
        <taxon>Mortierellomycotina</taxon>
        <taxon>Mortierellomycetes</taxon>
        <taxon>Mortierellales</taxon>
        <taxon>Mortierellaceae</taxon>
        <taxon>Linnemannia</taxon>
    </lineage>
</organism>
<protein>
    <recommendedName>
        <fullName evidence="3">RNI-like protein</fullName>
    </recommendedName>
</protein>
<keyword evidence="2" id="KW-1185">Reference proteome</keyword>
<dbReference type="EMBL" id="JAAAIN010003190">
    <property type="protein sequence ID" value="KAG0287135.1"/>
    <property type="molecule type" value="Genomic_DNA"/>
</dbReference>
<dbReference type="InterPro" id="IPR032675">
    <property type="entry name" value="LRR_dom_sf"/>
</dbReference>
<reference evidence="1" key="1">
    <citation type="journal article" date="2020" name="Fungal Divers.">
        <title>Resolving the Mortierellaceae phylogeny through synthesis of multi-gene phylogenetics and phylogenomics.</title>
        <authorList>
            <person name="Vandepol N."/>
            <person name="Liber J."/>
            <person name="Desiro A."/>
            <person name="Na H."/>
            <person name="Kennedy M."/>
            <person name="Barry K."/>
            <person name="Grigoriev I.V."/>
            <person name="Miller A.N."/>
            <person name="O'Donnell K."/>
            <person name="Stajich J.E."/>
            <person name="Bonito G."/>
        </authorList>
    </citation>
    <scope>NUCLEOTIDE SEQUENCE</scope>
    <source>
        <strain evidence="1">NVP60</strain>
    </source>
</reference>
<evidence type="ECO:0000313" key="1">
    <source>
        <dbReference type="EMBL" id="KAG0287135.1"/>
    </source>
</evidence>
<accession>A0A9P6QSG1</accession>
<sequence>SAGGVYYPHLGQVTVVLKSGTTSKDFFRRLVHHAPAVQTIDVTLDWNFGSADLVTLVDMVAKSNVKAVKLDLQDDYTSSSTIASLRIGKGRYHSLLGLLSNTKLRSLQFSNLYLLATRTSNLSSSLTASWLQSFRFFGRINAEDRIRLTNIISNCSQLVDLRLVCQSWARMDFSFHQAVFSLKMLRRLHLVSWRRDEKWNGDEGSILTNHKPLTEIICTNMFKDSQYLTKVIRQSSIALEVLVLYPGYGRVIDITSGSASFTPDIIGSEKAPSEPFRSQLHLSALTHLDLQERLTDGSFQYLWTLLPRLNLVHLGCGGHTHKLLRRCNLATLKSLSVLGGHAFGLVPILDAVIGGAAASSCGKLERLFLQDLRSARDVPTKFLRGISLTHLFLDRVDSEPLAQLLEVVDLSRLEEISIRHSYYLVSTEKALAKRVDEFTESLVIQLDWYSTKKYIDDSGESRTKEGSSVLLPRHRVTRMEDDNIEEHHYRFLQPILPVYSF</sequence>
<proteinExistence type="predicted"/>
<dbReference type="OrthoDB" id="2444617at2759"/>
<dbReference type="Gene3D" id="3.80.10.10">
    <property type="entry name" value="Ribonuclease Inhibitor"/>
    <property type="match status" value="1"/>
</dbReference>
<dbReference type="AlphaFoldDB" id="A0A9P6QSG1"/>
<dbReference type="Proteomes" id="UP000823405">
    <property type="component" value="Unassembled WGS sequence"/>
</dbReference>
<gene>
    <name evidence="1" type="ORF">BGZ97_007189</name>
</gene>
<evidence type="ECO:0000313" key="2">
    <source>
        <dbReference type="Proteomes" id="UP000823405"/>
    </source>
</evidence>
<name>A0A9P6QSG1_9FUNG</name>
<feature type="non-terminal residue" evidence="1">
    <location>
        <position position="1"/>
    </location>
</feature>
<dbReference type="SUPFAM" id="SSF52058">
    <property type="entry name" value="L domain-like"/>
    <property type="match status" value="1"/>
</dbReference>
<comment type="caution">
    <text evidence="1">The sequence shown here is derived from an EMBL/GenBank/DDBJ whole genome shotgun (WGS) entry which is preliminary data.</text>
</comment>